<proteinExistence type="predicted"/>
<feature type="chain" id="PRO_5038560048" evidence="1">
    <location>
        <begin position="24"/>
        <end position="182"/>
    </location>
</feature>
<dbReference type="AlphaFoldDB" id="A0A7I7U3W1"/>
<sequence length="182" mass="19016">MATLGRRLVLLTVTALLTVAALTGVDARAEQPGEPSIRVTAAVDVVGDVDVPRTWTLDELRTLAPHTETVTFQTHTGPETHTYAGGLLDAVLAASRPRGDNSQTNPLLSVAVLVTGADGYTAALSWGESSPTVSPRPAMLALVEDGNVLDRPRLVLPTDLAGGRQVRDVVTLRVVNLAAPVA</sequence>
<name>A0A7I7U3W1_MYCPF</name>
<dbReference type="Proteomes" id="UP000466554">
    <property type="component" value="Chromosome"/>
</dbReference>
<dbReference type="InterPro" id="IPR036374">
    <property type="entry name" value="OxRdtase_Mopterin-bd_sf"/>
</dbReference>
<keyword evidence="1" id="KW-0732">Signal</keyword>
<dbReference type="Gene3D" id="3.90.420.10">
    <property type="entry name" value="Oxidoreductase, molybdopterin-binding domain"/>
    <property type="match status" value="1"/>
</dbReference>
<accession>A0A7I7U3W1</accession>
<dbReference type="EMBL" id="AP022598">
    <property type="protein sequence ID" value="BBY75745.1"/>
    <property type="molecule type" value="Genomic_DNA"/>
</dbReference>
<evidence type="ECO:0000313" key="3">
    <source>
        <dbReference type="Proteomes" id="UP000466554"/>
    </source>
</evidence>
<dbReference type="SUPFAM" id="SSF56524">
    <property type="entry name" value="Oxidoreductase molybdopterin-binding domain"/>
    <property type="match status" value="1"/>
</dbReference>
<dbReference type="RefSeq" id="WP_163766545.1">
    <property type="nucleotide sequence ID" value="NZ_AP022598.1"/>
</dbReference>
<evidence type="ECO:0000256" key="1">
    <source>
        <dbReference type="SAM" id="SignalP"/>
    </source>
</evidence>
<organism evidence="2 3">
    <name type="scientific">Mycolicibacterium parafortuitum</name>
    <name type="common">Mycobacterium parafortuitum</name>
    <dbReference type="NCBI Taxonomy" id="39692"/>
    <lineage>
        <taxon>Bacteria</taxon>
        <taxon>Bacillati</taxon>
        <taxon>Actinomycetota</taxon>
        <taxon>Actinomycetes</taxon>
        <taxon>Mycobacteriales</taxon>
        <taxon>Mycobacteriaceae</taxon>
        <taxon>Mycolicibacterium</taxon>
    </lineage>
</organism>
<feature type="signal peptide" evidence="1">
    <location>
        <begin position="1"/>
        <end position="23"/>
    </location>
</feature>
<protein>
    <submittedName>
        <fullName evidence="2">Molybdopterin-binding oxidoreductase</fullName>
    </submittedName>
</protein>
<evidence type="ECO:0000313" key="2">
    <source>
        <dbReference type="EMBL" id="BBY75745.1"/>
    </source>
</evidence>
<reference evidence="2 3" key="1">
    <citation type="journal article" date="2019" name="Emerg. Microbes Infect.">
        <title>Comprehensive subspecies identification of 175 nontuberculous mycobacteria species based on 7547 genomic profiles.</title>
        <authorList>
            <person name="Matsumoto Y."/>
            <person name="Kinjo T."/>
            <person name="Motooka D."/>
            <person name="Nabeya D."/>
            <person name="Jung N."/>
            <person name="Uechi K."/>
            <person name="Horii T."/>
            <person name="Iida T."/>
            <person name="Fujita J."/>
            <person name="Nakamura S."/>
        </authorList>
    </citation>
    <scope>NUCLEOTIDE SEQUENCE [LARGE SCALE GENOMIC DNA]</scope>
    <source>
        <strain evidence="2 3">JCM 6367</strain>
    </source>
</reference>
<gene>
    <name evidence="2" type="ORF">MPRF_26440</name>
</gene>